<feature type="compositionally biased region" description="Basic and acidic residues" evidence="1">
    <location>
        <begin position="168"/>
        <end position="188"/>
    </location>
</feature>
<accession>A0A6D2I0L7</accession>
<protein>
    <submittedName>
        <fullName evidence="2">Uncharacterized protein</fullName>
    </submittedName>
</protein>
<comment type="caution">
    <text evidence="2">The sequence shown here is derived from an EMBL/GenBank/DDBJ whole genome shotgun (WGS) entry which is preliminary data.</text>
</comment>
<gene>
    <name evidence="2" type="ORF">MERR_LOCUS8521</name>
</gene>
<evidence type="ECO:0000256" key="1">
    <source>
        <dbReference type="SAM" id="MobiDB-lite"/>
    </source>
</evidence>
<feature type="region of interest" description="Disordered" evidence="1">
    <location>
        <begin position="68"/>
        <end position="188"/>
    </location>
</feature>
<keyword evidence="3" id="KW-1185">Reference proteome</keyword>
<proteinExistence type="predicted"/>
<sequence>MDFIKTSSLRALIELTFQRNWNGIIWMSRKGVITKRVETVQTALSRNSAQPRSPAGRETMFALGQSHVRPTEVSAKVQTDRPITQRDPGNIVPRSAKPNAHATRARPKRASRETRPRGRATRSAYHGRCIRPSRERTSHVRPRNIGQISSVDHAGRPIRPTPTVPTRPRPDCPADRPDRPSQRRGRPEALFEAQTYVFKPGLTLSRL</sequence>
<reference evidence="2" key="1">
    <citation type="submission" date="2020-01" db="EMBL/GenBank/DDBJ databases">
        <authorList>
            <person name="Mishra B."/>
        </authorList>
    </citation>
    <scope>NUCLEOTIDE SEQUENCE [LARGE SCALE GENOMIC DNA]</scope>
</reference>
<dbReference type="AlphaFoldDB" id="A0A6D2I0L7"/>
<dbReference type="EMBL" id="CACVBM020000599">
    <property type="protein sequence ID" value="CAA7021286.1"/>
    <property type="molecule type" value="Genomic_DNA"/>
</dbReference>
<name>A0A6D2I0L7_9BRAS</name>
<dbReference type="Proteomes" id="UP000467841">
    <property type="component" value="Unassembled WGS sequence"/>
</dbReference>
<evidence type="ECO:0000313" key="3">
    <source>
        <dbReference type="Proteomes" id="UP000467841"/>
    </source>
</evidence>
<evidence type="ECO:0000313" key="2">
    <source>
        <dbReference type="EMBL" id="CAA7021286.1"/>
    </source>
</evidence>
<organism evidence="2 3">
    <name type="scientific">Microthlaspi erraticum</name>
    <dbReference type="NCBI Taxonomy" id="1685480"/>
    <lineage>
        <taxon>Eukaryota</taxon>
        <taxon>Viridiplantae</taxon>
        <taxon>Streptophyta</taxon>
        <taxon>Embryophyta</taxon>
        <taxon>Tracheophyta</taxon>
        <taxon>Spermatophyta</taxon>
        <taxon>Magnoliopsida</taxon>
        <taxon>eudicotyledons</taxon>
        <taxon>Gunneridae</taxon>
        <taxon>Pentapetalae</taxon>
        <taxon>rosids</taxon>
        <taxon>malvids</taxon>
        <taxon>Brassicales</taxon>
        <taxon>Brassicaceae</taxon>
        <taxon>Coluteocarpeae</taxon>
        <taxon>Microthlaspi</taxon>
    </lineage>
</organism>